<dbReference type="GO" id="GO:0016020">
    <property type="term" value="C:membrane"/>
    <property type="evidence" value="ECO:0007669"/>
    <property type="project" value="UniProtKB-SubCell"/>
</dbReference>
<feature type="transmembrane region" description="Helical" evidence="5">
    <location>
        <begin position="41"/>
        <end position="60"/>
    </location>
</feature>
<feature type="transmembrane region" description="Helical" evidence="5">
    <location>
        <begin position="72"/>
        <end position="95"/>
    </location>
</feature>
<dbReference type="GO" id="GO:0140359">
    <property type="term" value="F:ABC-type transporter activity"/>
    <property type="evidence" value="ECO:0007669"/>
    <property type="project" value="InterPro"/>
</dbReference>
<sequence length="275" mass="28982">MSAPTTDRSTLDRPTSGPGRLSRVWSLASAETRLLGRNRTALVNSVVLPLLFVAVVPALGLDDGEFPIGARLLVTAAGITLVMLTYYNLVTTYVARREDLVLQRMRTGELTDVEVLAGTAAPTVFVTLGQVVVIAAGVALLGEWSAPADVVLPLLALLAGTLLMVVLAAASTSFTRTPESAQITTLPIIVVSTGLSGVFYPLSVLPETLGEIARFLPLTPVVELLQLGLAGQTWDGELVDGSVWPHAGMPLAVLAGWLVVGAVAARRGFRWAPRR</sequence>
<evidence type="ECO:0000313" key="7">
    <source>
        <dbReference type="EMBL" id="TWH74644.1"/>
    </source>
</evidence>
<evidence type="ECO:0000259" key="6">
    <source>
        <dbReference type="Pfam" id="PF12698"/>
    </source>
</evidence>
<feature type="transmembrane region" description="Helical" evidence="5">
    <location>
        <begin position="183"/>
        <end position="202"/>
    </location>
</feature>
<evidence type="ECO:0000256" key="5">
    <source>
        <dbReference type="SAM" id="Phobius"/>
    </source>
</evidence>
<dbReference type="PANTHER" id="PTHR43027:SF2">
    <property type="entry name" value="TRANSPORT PERMEASE PROTEIN"/>
    <property type="match status" value="1"/>
</dbReference>
<evidence type="ECO:0000313" key="8">
    <source>
        <dbReference type="Proteomes" id="UP000321490"/>
    </source>
</evidence>
<keyword evidence="3 5" id="KW-1133">Transmembrane helix</keyword>
<proteinExistence type="predicted"/>
<evidence type="ECO:0000256" key="3">
    <source>
        <dbReference type="ARBA" id="ARBA00022989"/>
    </source>
</evidence>
<evidence type="ECO:0000256" key="1">
    <source>
        <dbReference type="ARBA" id="ARBA00004141"/>
    </source>
</evidence>
<dbReference type="InterPro" id="IPR052902">
    <property type="entry name" value="ABC-2_transporter"/>
</dbReference>
<evidence type="ECO:0000256" key="4">
    <source>
        <dbReference type="ARBA" id="ARBA00023136"/>
    </source>
</evidence>
<dbReference type="AlphaFoldDB" id="A0A562IVS8"/>
<comment type="subcellular location">
    <subcellularLocation>
        <location evidence="1">Membrane</location>
        <topology evidence="1">Multi-pass membrane protein</topology>
    </subcellularLocation>
</comment>
<dbReference type="EMBL" id="VLKF01000001">
    <property type="protein sequence ID" value="TWH74644.1"/>
    <property type="molecule type" value="Genomic_DNA"/>
</dbReference>
<keyword evidence="2 5" id="KW-0812">Transmembrane</keyword>
<dbReference type="InterPro" id="IPR013525">
    <property type="entry name" value="ABC2_TM"/>
</dbReference>
<name>A0A562IVS8_9ACTN</name>
<dbReference type="Proteomes" id="UP000321490">
    <property type="component" value="Unassembled WGS sequence"/>
</dbReference>
<dbReference type="Pfam" id="PF12698">
    <property type="entry name" value="ABC2_membrane_3"/>
    <property type="match status" value="1"/>
</dbReference>
<feature type="transmembrane region" description="Helical" evidence="5">
    <location>
        <begin position="115"/>
        <end position="138"/>
    </location>
</feature>
<organism evidence="7 8">
    <name type="scientific">Modestobacter roseus</name>
    <dbReference type="NCBI Taxonomy" id="1181884"/>
    <lineage>
        <taxon>Bacteria</taxon>
        <taxon>Bacillati</taxon>
        <taxon>Actinomycetota</taxon>
        <taxon>Actinomycetes</taxon>
        <taxon>Geodermatophilales</taxon>
        <taxon>Geodermatophilaceae</taxon>
        <taxon>Modestobacter</taxon>
    </lineage>
</organism>
<evidence type="ECO:0000256" key="2">
    <source>
        <dbReference type="ARBA" id="ARBA00022692"/>
    </source>
</evidence>
<keyword evidence="4 5" id="KW-0472">Membrane</keyword>
<accession>A0A562IVS8</accession>
<reference evidence="7 8" key="1">
    <citation type="submission" date="2019-07" db="EMBL/GenBank/DDBJ databases">
        <title>R&amp;d 2014.</title>
        <authorList>
            <person name="Klenk H.-P."/>
        </authorList>
    </citation>
    <scope>NUCLEOTIDE SEQUENCE [LARGE SCALE GENOMIC DNA]</scope>
    <source>
        <strain evidence="7 8">DSM 45764</strain>
    </source>
</reference>
<feature type="transmembrane region" description="Helical" evidence="5">
    <location>
        <begin position="243"/>
        <end position="265"/>
    </location>
</feature>
<dbReference type="OrthoDB" id="3214063at2"/>
<dbReference type="RefSeq" id="WP_153358370.1">
    <property type="nucleotide sequence ID" value="NZ_JABGDC010000029.1"/>
</dbReference>
<gene>
    <name evidence="7" type="ORF">JD78_03189</name>
</gene>
<feature type="domain" description="ABC-2 type transporter transmembrane" evidence="6">
    <location>
        <begin position="71"/>
        <end position="262"/>
    </location>
</feature>
<keyword evidence="8" id="KW-1185">Reference proteome</keyword>
<protein>
    <submittedName>
        <fullName evidence="7">ABC-2 type transport system permease protein</fullName>
    </submittedName>
</protein>
<dbReference type="PANTHER" id="PTHR43027">
    <property type="entry name" value="DOXORUBICIN RESISTANCE ABC TRANSPORTER PERMEASE PROTEIN DRRC-RELATED"/>
    <property type="match status" value="1"/>
</dbReference>
<feature type="transmembrane region" description="Helical" evidence="5">
    <location>
        <begin position="150"/>
        <end position="171"/>
    </location>
</feature>
<comment type="caution">
    <text evidence="7">The sequence shown here is derived from an EMBL/GenBank/DDBJ whole genome shotgun (WGS) entry which is preliminary data.</text>
</comment>